<sequence>MRTRKQYPLPKSPLGNEINVETFDPQAYKKLPTSKLELLQMLMQRYFTLIFQKRNSKFLSTLFLFIIAIFFIFAFVSMSLFFSRSHSKGSMSNSSLLNQNILSDDLREQIVVQSLISISSNVKETKYLTQTNGNLNEC</sequence>
<dbReference type="Proteomes" id="UP001150062">
    <property type="component" value="Unassembled WGS sequence"/>
</dbReference>
<reference evidence="2" key="1">
    <citation type="submission" date="2022-08" db="EMBL/GenBank/DDBJ databases">
        <title>Novel sulfate-reducing endosymbionts in the free-living metamonad Anaeramoeba.</title>
        <authorList>
            <person name="Jerlstrom-Hultqvist J."/>
            <person name="Cepicka I."/>
            <person name="Gallot-Lavallee L."/>
            <person name="Salas-Leiva D."/>
            <person name="Curtis B.A."/>
            <person name="Zahonova K."/>
            <person name="Pipaliya S."/>
            <person name="Dacks J."/>
            <person name="Roger A.J."/>
        </authorList>
    </citation>
    <scope>NUCLEOTIDE SEQUENCE</scope>
    <source>
        <strain evidence="2">Schooner1</strain>
    </source>
</reference>
<evidence type="ECO:0000256" key="1">
    <source>
        <dbReference type="SAM" id="Phobius"/>
    </source>
</evidence>
<keyword evidence="1" id="KW-1133">Transmembrane helix</keyword>
<keyword evidence="1" id="KW-0472">Membrane</keyword>
<feature type="transmembrane region" description="Helical" evidence="1">
    <location>
        <begin position="62"/>
        <end position="82"/>
    </location>
</feature>
<protein>
    <submittedName>
        <fullName evidence="2">Uncharacterized protein</fullName>
    </submittedName>
</protein>
<name>A0ABQ8Z867_9EUKA</name>
<dbReference type="EMBL" id="JAOAOG010000037">
    <property type="protein sequence ID" value="KAJ6252897.1"/>
    <property type="molecule type" value="Genomic_DNA"/>
</dbReference>
<proteinExistence type="predicted"/>
<evidence type="ECO:0000313" key="2">
    <source>
        <dbReference type="EMBL" id="KAJ6252897.1"/>
    </source>
</evidence>
<accession>A0ABQ8Z867</accession>
<keyword evidence="1" id="KW-0812">Transmembrane</keyword>
<comment type="caution">
    <text evidence="2">The sequence shown here is derived from an EMBL/GenBank/DDBJ whole genome shotgun (WGS) entry which is preliminary data.</text>
</comment>
<keyword evidence="3" id="KW-1185">Reference proteome</keyword>
<evidence type="ECO:0000313" key="3">
    <source>
        <dbReference type="Proteomes" id="UP001150062"/>
    </source>
</evidence>
<gene>
    <name evidence="2" type="ORF">M0813_13759</name>
</gene>
<organism evidence="2 3">
    <name type="scientific">Anaeramoeba flamelloides</name>
    <dbReference type="NCBI Taxonomy" id="1746091"/>
    <lineage>
        <taxon>Eukaryota</taxon>
        <taxon>Metamonada</taxon>
        <taxon>Anaeramoebidae</taxon>
        <taxon>Anaeramoeba</taxon>
    </lineage>
</organism>